<dbReference type="Proteomes" id="UP001056164">
    <property type="component" value="Chromosome"/>
</dbReference>
<dbReference type="EMBL" id="CP097121">
    <property type="protein sequence ID" value="USS90884.1"/>
    <property type="molecule type" value="Genomic_DNA"/>
</dbReference>
<dbReference type="InterPro" id="IPR005627">
    <property type="entry name" value="CutC-like"/>
</dbReference>
<dbReference type="RefSeq" id="WP_252795378.1">
    <property type="nucleotide sequence ID" value="NZ_CP097121.1"/>
</dbReference>
<comment type="similarity">
    <text evidence="1">Belongs to the CutC family.</text>
</comment>
<dbReference type="PANTHER" id="PTHR12598">
    <property type="entry name" value="COPPER HOMEOSTASIS PROTEIN CUTC"/>
    <property type="match status" value="1"/>
</dbReference>
<name>A0ABY5BYN1_9LACO</name>
<proteinExistence type="inferred from homology"/>
<evidence type="ECO:0000256" key="2">
    <source>
        <dbReference type="ARBA" id="ARBA00019014"/>
    </source>
</evidence>
<sequence>MQIEPLISTFHEVHTASEKALVRVALANHYQTPSRGLIAATTTYLHEHQQSLDVWISADSKTSTWNDAEINLMEDDLFQCQELGVDGVIFGALTQENQLDQEALEVFLGASAGMETFFSPTFTKLPPSEWPSALQWLDEHQFRGIVAADHLTELQEALPAFPSLQLVPLTETTAAAQAVATTIDVSTIIAPLVD</sequence>
<dbReference type="InterPro" id="IPR036822">
    <property type="entry name" value="CutC-like_dom_sf"/>
</dbReference>
<evidence type="ECO:0000256" key="1">
    <source>
        <dbReference type="ARBA" id="ARBA00007768"/>
    </source>
</evidence>
<evidence type="ECO:0000313" key="4">
    <source>
        <dbReference type="Proteomes" id="UP001056164"/>
    </source>
</evidence>
<dbReference type="PANTHER" id="PTHR12598:SF0">
    <property type="entry name" value="COPPER HOMEOSTASIS PROTEIN CUTC HOMOLOG"/>
    <property type="match status" value="1"/>
</dbReference>
<dbReference type="Gene3D" id="3.20.20.380">
    <property type="entry name" value="Copper homeostasis (CutC) domain"/>
    <property type="match status" value="1"/>
</dbReference>
<dbReference type="Pfam" id="PF03932">
    <property type="entry name" value="CutC"/>
    <property type="match status" value="1"/>
</dbReference>
<protein>
    <recommendedName>
        <fullName evidence="2">Copper homeostasis protein cutC homolog</fullName>
    </recommendedName>
</protein>
<gene>
    <name evidence="3" type="ORF">M3M37_01370</name>
</gene>
<reference evidence="3" key="1">
    <citation type="submission" date="2022-05" db="EMBL/GenBank/DDBJ databases">
        <authorList>
            <person name="Oliphant S.A."/>
            <person name="Watson-Haigh N.S."/>
            <person name="Sumby K.M."/>
            <person name="Gardner J.M."/>
            <person name="Jiranek V."/>
        </authorList>
    </citation>
    <scope>NUCLEOTIDE SEQUENCE</scope>
    <source>
        <strain evidence="3">KI4_A6</strain>
    </source>
</reference>
<keyword evidence="4" id="KW-1185">Reference proteome</keyword>
<dbReference type="SUPFAM" id="SSF110395">
    <property type="entry name" value="CutC-like"/>
    <property type="match status" value="1"/>
</dbReference>
<evidence type="ECO:0000313" key="3">
    <source>
        <dbReference type="EMBL" id="USS90884.1"/>
    </source>
</evidence>
<accession>A0ABY5BYN1</accession>
<organism evidence="3 4">
    <name type="scientific">Fructilactobacillus carniphilus</name>
    <dbReference type="NCBI Taxonomy" id="2940297"/>
    <lineage>
        <taxon>Bacteria</taxon>
        <taxon>Bacillati</taxon>
        <taxon>Bacillota</taxon>
        <taxon>Bacilli</taxon>
        <taxon>Lactobacillales</taxon>
        <taxon>Lactobacillaceae</taxon>
        <taxon>Fructilactobacillus</taxon>
    </lineage>
</organism>